<evidence type="ECO:0000256" key="1">
    <source>
        <dbReference type="SAM" id="MobiDB-lite"/>
    </source>
</evidence>
<keyword evidence="3" id="KW-1185">Reference proteome</keyword>
<dbReference type="GO" id="GO:1990112">
    <property type="term" value="C:RQC complex"/>
    <property type="evidence" value="ECO:0007669"/>
    <property type="project" value="TreeGrafter"/>
</dbReference>
<dbReference type="PANTHER" id="PTHR22684">
    <property type="entry name" value="NULP1-RELATED"/>
    <property type="match status" value="1"/>
</dbReference>
<evidence type="ECO:0000313" key="3">
    <source>
        <dbReference type="Proteomes" id="UP000193920"/>
    </source>
</evidence>
<proteinExistence type="predicted"/>
<feature type="region of interest" description="Disordered" evidence="1">
    <location>
        <begin position="1"/>
        <end position="68"/>
    </location>
</feature>
<protein>
    <submittedName>
        <fullName evidence="2">DUF654-domain-containing protein</fullName>
    </submittedName>
</protein>
<dbReference type="STRING" id="1754190.A0A1Y2F4F8"/>
<feature type="compositionally biased region" description="Basic residues" evidence="1">
    <location>
        <begin position="1"/>
        <end position="11"/>
    </location>
</feature>
<name>A0A1Y2F4F8_9FUNG</name>
<evidence type="ECO:0000313" key="2">
    <source>
        <dbReference type="EMBL" id="ORY78798.1"/>
    </source>
</evidence>
<gene>
    <name evidence="2" type="ORF">LY90DRAFT_500987</name>
</gene>
<organism evidence="2 3">
    <name type="scientific">Neocallimastix californiae</name>
    <dbReference type="NCBI Taxonomy" id="1754190"/>
    <lineage>
        <taxon>Eukaryota</taxon>
        <taxon>Fungi</taxon>
        <taxon>Fungi incertae sedis</taxon>
        <taxon>Chytridiomycota</taxon>
        <taxon>Chytridiomycota incertae sedis</taxon>
        <taxon>Neocallimastigomycetes</taxon>
        <taxon>Neocallimastigales</taxon>
        <taxon>Neocallimastigaceae</taxon>
        <taxon>Neocallimastix</taxon>
    </lineage>
</organism>
<dbReference type="EMBL" id="MCOG01000016">
    <property type="protein sequence ID" value="ORY78798.1"/>
    <property type="molecule type" value="Genomic_DNA"/>
</dbReference>
<feature type="compositionally biased region" description="Acidic residues" evidence="1">
    <location>
        <begin position="57"/>
        <end position="68"/>
    </location>
</feature>
<dbReference type="OrthoDB" id="205993at2759"/>
<accession>A0A1Y2F4F8</accession>
<dbReference type="InterPro" id="IPR006994">
    <property type="entry name" value="TCF25/Rqc1"/>
</dbReference>
<comment type="caution">
    <text evidence="2">The sequence shown here is derived from an EMBL/GenBank/DDBJ whole genome shotgun (WGS) entry which is preliminary data.</text>
</comment>
<dbReference type="PANTHER" id="PTHR22684:SF0">
    <property type="entry name" value="RIBOSOME QUALITY CONTROL COMPLEX SUBUNIT TCF25"/>
    <property type="match status" value="1"/>
</dbReference>
<sequence>MSLRSVKKILKQRGELDNLSRSNSELFPDGSESEEEDLIYEKSERKGKSNNNSNQNTDDEFGGSNQDEFEDIDKTIQEINEKFGKLTPSKEDSKPKIDNQEVKLFTCQYKMFDEDYETRRIFGSRIANEDRKRNKRSYKRNGLVIPKENWPMFDRIGLDMELLETKNDGTMEFKYTHSTKYQEIQRIFLDCVASYNPNNIAELLRRYPYHVDSLIQLSEVFKQSGDIAMAASFIERAVYTFDRSMHPRFNATTGLCRLNYKYIENRSFYIALFKHIQYLGRKGCWRTAFEFCKFLLGLDNKDDALSALLFIDYYALMSKEYQWLIDFYEYFKESKGLSLLPNFAYSIALAKWHVEQENNQKDYPDSTNKLIQAIIFYPYIIPILYKKCGITDNTVKKHSYFQRVVGDNIESEGNTGLKLLLDLYIERAWSAWKEDDILDWLKETVKEAFVLIKNKDPILEQAENVRQTKYIKTPRNIYRHILLSDIKEVTASIPPEYTPNGGINMFDPLPPEDGVNIYDNQRSLEYERSSIIEAFIRSLLPSSSPESSAYRRRSNNNDPPMNAEGIFILLLHI</sequence>
<dbReference type="Pfam" id="PF04910">
    <property type="entry name" value="Tcf25"/>
    <property type="match status" value="1"/>
</dbReference>
<dbReference type="Proteomes" id="UP000193920">
    <property type="component" value="Unassembled WGS sequence"/>
</dbReference>
<dbReference type="AlphaFoldDB" id="A0A1Y2F4F8"/>
<reference evidence="2 3" key="1">
    <citation type="submission" date="2016-08" db="EMBL/GenBank/DDBJ databases">
        <title>A Parts List for Fungal Cellulosomes Revealed by Comparative Genomics.</title>
        <authorList>
            <consortium name="DOE Joint Genome Institute"/>
            <person name="Haitjema C.H."/>
            <person name="Gilmore S.P."/>
            <person name="Henske J.K."/>
            <person name="Solomon K.V."/>
            <person name="De Groot R."/>
            <person name="Kuo A."/>
            <person name="Mondo S.J."/>
            <person name="Salamov A.A."/>
            <person name="Labutti K."/>
            <person name="Zhao Z."/>
            <person name="Chiniquy J."/>
            <person name="Barry K."/>
            <person name="Brewer H.M."/>
            <person name="Purvine S.O."/>
            <person name="Wright A.T."/>
            <person name="Boxma B."/>
            <person name="Van Alen T."/>
            <person name="Hackstein J.H."/>
            <person name="Baker S.E."/>
            <person name="Grigoriev I.V."/>
            <person name="O'Malley M.A."/>
        </authorList>
    </citation>
    <scope>NUCLEOTIDE SEQUENCE [LARGE SCALE GENOMIC DNA]</scope>
    <source>
        <strain evidence="2 3">G1</strain>
    </source>
</reference>